<evidence type="ECO:0000256" key="6">
    <source>
        <dbReference type="PIRSR" id="PIRSR600888-3"/>
    </source>
</evidence>
<dbReference type="Pfam" id="PF00908">
    <property type="entry name" value="dTDP_sugar_isom"/>
    <property type="match status" value="1"/>
</dbReference>
<proteinExistence type="inferred from homology"/>
<accession>A0A1M6RX72</accession>
<comment type="catalytic activity">
    <reaction evidence="1 7">
        <text>dTDP-4-dehydro-6-deoxy-alpha-D-glucose = dTDP-4-dehydro-beta-L-rhamnose</text>
        <dbReference type="Rhea" id="RHEA:16969"/>
        <dbReference type="ChEBI" id="CHEBI:57649"/>
        <dbReference type="ChEBI" id="CHEBI:62830"/>
        <dbReference type="EC" id="5.1.3.13"/>
    </reaction>
</comment>
<organism evidence="8 9">
    <name type="scientific">Desulfatibacillum alkenivorans DSM 16219</name>
    <dbReference type="NCBI Taxonomy" id="1121393"/>
    <lineage>
        <taxon>Bacteria</taxon>
        <taxon>Pseudomonadati</taxon>
        <taxon>Thermodesulfobacteriota</taxon>
        <taxon>Desulfobacteria</taxon>
        <taxon>Desulfobacterales</taxon>
        <taxon>Desulfatibacillaceae</taxon>
        <taxon>Desulfatibacillum</taxon>
    </lineage>
</organism>
<evidence type="ECO:0000313" key="9">
    <source>
        <dbReference type="Proteomes" id="UP000183994"/>
    </source>
</evidence>
<evidence type="ECO:0000313" key="8">
    <source>
        <dbReference type="EMBL" id="SHK36918.1"/>
    </source>
</evidence>
<gene>
    <name evidence="8" type="ORF">SAMN02745216_03330</name>
</gene>
<name>A0A1M6RX72_9BACT</name>
<dbReference type="AlphaFoldDB" id="A0A1M6RX72"/>
<dbReference type="Proteomes" id="UP000183994">
    <property type="component" value="Unassembled WGS sequence"/>
</dbReference>
<dbReference type="NCBIfam" id="TIGR01221">
    <property type="entry name" value="rmlC"/>
    <property type="match status" value="1"/>
</dbReference>
<reference evidence="9" key="1">
    <citation type="submission" date="2016-11" db="EMBL/GenBank/DDBJ databases">
        <authorList>
            <person name="Varghese N."/>
            <person name="Submissions S."/>
        </authorList>
    </citation>
    <scope>NUCLEOTIDE SEQUENCE [LARGE SCALE GENOMIC DNA]</scope>
    <source>
        <strain evidence="9">DSM 16219</strain>
    </source>
</reference>
<comment type="function">
    <text evidence="2 7">Catalyzes the epimerization of the C3' and C5'positions of dTDP-6-deoxy-D-xylo-4-hexulose, forming dTDP-6-deoxy-L-lyxo-4-hexulose.</text>
</comment>
<feature type="active site" description="Proton donor" evidence="5">
    <location>
        <position position="132"/>
    </location>
</feature>
<dbReference type="PANTHER" id="PTHR21047">
    <property type="entry name" value="DTDP-6-DEOXY-D-GLUCOSE-3,5 EPIMERASE"/>
    <property type="match status" value="1"/>
</dbReference>
<dbReference type="RefSeq" id="WP_073477393.1">
    <property type="nucleotide sequence ID" value="NZ_FQZU01000023.1"/>
</dbReference>
<dbReference type="PANTHER" id="PTHR21047:SF2">
    <property type="entry name" value="THYMIDINE DIPHOSPHO-4-KETO-RHAMNOSE 3,5-EPIMERASE"/>
    <property type="match status" value="1"/>
</dbReference>
<evidence type="ECO:0000256" key="1">
    <source>
        <dbReference type="ARBA" id="ARBA00001298"/>
    </source>
</evidence>
<evidence type="ECO:0000256" key="5">
    <source>
        <dbReference type="PIRSR" id="PIRSR600888-1"/>
    </source>
</evidence>
<dbReference type="UniPathway" id="UPA00124"/>
<dbReference type="STRING" id="1121393.SAMN02745216_03330"/>
<dbReference type="GO" id="GO:0005829">
    <property type="term" value="C:cytosol"/>
    <property type="evidence" value="ECO:0007669"/>
    <property type="project" value="TreeGrafter"/>
</dbReference>
<dbReference type="Gene3D" id="2.60.120.10">
    <property type="entry name" value="Jelly Rolls"/>
    <property type="match status" value="1"/>
</dbReference>
<dbReference type="InterPro" id="IPR011051">
    <property type="entry name" value="RmlC_Cupin_sf"/>
</dbReference>
<comment type="subunit">
    <text evidence="7">Homodimer.</text>
</comment>
<sequence length="181" mass="20678">MKFHATPIKGLWVIELEPFADHRGRFSRLFCKKELAEIGLQAEIVQVNHSVTVNKGALRGLHFQNPPYGEDKIIRCLRGEVFDVAVDLRQGSETFLQWFGQRLSPENNRAMFLPKGFAHGFQTLQPESELIYFHTQFYAPEYEGGFRYNDESIGVNWPEAVTEISDKDLALPTVSSDFKGI</sequence>
<evidence type="ECO:0000256" key="2">
    <source>
        <dbReference type="ARBA" id="ARBA00001997"/>
    </source>
</evidence>
<dbReference type="GO" id="GO:0008830">
    <property type="term" value="F:dTDP-4-dehydrorhamnose 3,5-epimerase activity"/>
    <property type="evidence" value="ECO:0007669"/>
    <property type="project" value="UniProtKB-UniRule"/>
</dbReference>
<keyword evidence="7" id="KW-0413">Isomerase</keyword>
<dbReference type="InterPro" id="IPR000888">
    <property type="entry name" value="RmlC-like"/>
</dbReference>
<dbReference type="SUPFAM" id="SSF51182">
    <property type="entry name" value="RmlC-like cupins"/>
    <property type="match status" value="1"/>
</dbReference>
<dbReference type="CDD" id="cd00438">
    <property type="entry name" value="cupin_RmlC"/>
    <property type="match status" value="1"/>
</dbReference>
<dbReference type="GO" id="GO:0019305">
    <property type="term" value="P:dTDP-rhamnose biosynthetic process"/>
    <property type="evidence" value="ECO:0007669"/>
    <property type="project" value="UniProtKB-UniRule"/>
</dbReference>
<keyword evidence="9" id="KW-1185">Reference proteome</keyword>
<dbReference type="EMBL" id="FQZU01000023">
    <property type="protein sequence ID" value="SHK36918.1"/>
    <property type="molecule type" value="Genomic_DNA"/>
</dbReference>
<dbReference type="EC" id="5.1.3.13" evidence="3 7"/>
<feature type="site" description="Participates in a stacking interaction with the thymidine ring of dTDP-4-oxo-6-deoxyglucose" evidence="6">
    <location>
        <position position="138"/>
    </location>
</feature>
<protein>
    <recommendedName>
        <fullName evidence="4 7">dTDP-4-dehydrorhamnose 3,5-epimerase</fullName>
        <ecNumber evidence="3 7">5.1.3.13</ecNumber>
    </recommendedName>
    <alternativeName>
        <fullName evidence="7">Thymidine diphospho-4-keto-rhamnose 3,5-epimerase</fullName>
    </alternativeName>
</protein>
<feature type="active site" description="Proton acceptor" evidence="5">
    <location>
        <position position="62"/>
    </location>
</feature>
<dbReference type="GO" id="GO:0000271">
    <property type="term" value="P:polysaccharide biosynthetic process"/>
    <property type="evidence" value="ECO:0007669"/>
    <property type="project" value="TreeGrafter"/>
</dbReference>
<evidence type="ECO:0000256" key="4">
    <source>
        <dbReference type="ARBA" id="ARBA00019595"/>
    </source>
</evidence>
<dbReference type="InterPro" id="IPR014710">
    <property type="entry name" value="RmlC-like_jellyroll"/>
</dbReference>
<evidence type="ECO:0000256" key="7">
    <source>
        <dbReference type="RuleBase" id="RU364069"/>
    </source>
</evidence>
<dbReference type="OrthoDB" id="9800680at2"/>
<comment type="pathway">
    <text evidence="7">Carbohydrate biosynthesis; dTDP-L-rhamnose biosynthesis.</text>
</comment>
<comment type="similarity">
    <text evidence="7">Belongs to the dTDP-4-dehydrorhamnose 3,5-epimerase family.</text>
</comment>
<evidence type="ECO:0000256" key="3">
    <source>
        <dbReference type="ARBA" id="ARBA00012098"/>
    </source>
</evidence>